<dbReference type="AlphaFoldDB" id="A9A0F9"/>
<dbReference type="Proteomes" id="UP000008561">
    <property type="component" value="Chromosome"/>
</dbReference>
<dbReference type="Pfam" id="PF01541">
    <property type="entry name" value="GIY-YIG"/>
    <property type="match status" value="1"/>
</dbReference>
<dbReference type="CDD" id="cd10448">
    <property type="entry name" value="GIY-YIG_unchar_3"/>
    <property type="match status" value="1"/>
</dbReference>
<name>A9A0F9_DESOH</name>
<dbReference type="SMART" id="SM00465">
    <property type="entry name" value="GIYc"/>
    <property type="match status" value="1"/>
</dbReference>
<dbReference type="KEGG" id="dol:Dole_1655"/>
<dbReference type="InterPro" id="IPR000305">
    <property type="entry name" value="GIY-YIG_endonuc"/>
</dbReference>
<gene>
    <name evidence="3" type="ordered locus">Dole_1655</name>
</gene>
<dbReference type="PANTHER" id="PTHR34477">
    <property type="entry name" value="UPF0213 PROTEIN YHBQ"/>
    <property type="match status" value="1"/>
</dbReference>
<proteinExistence type="inferred from homology"/>
<dbReference type="PROSITE" id="PS50164">
    <property type="entry name" value="GIY_YIG"/>
    <property type="match status" value="1"/>
</dbReference>
<keyword evidence="4" id="KW-1185">Reference proteome</keyword>
<dbReference type="InterPro" id="IPR035901">
    <property type="entry name" value="GIY-YIG_endonuc_sf"/>
</dbReference>
<dbReference type="EMBL" id="CP000859">
    <property type="protein sequence ID" value="ABW67459.1"/>
    <property type="molecule type" value="Genomic_DNA"/>
</dbReference>
<organism evidence="3 4">
    <name type="scientific">Desulfosudis oleivorans (strain DSM 6200 / JCM 39069 / Hxd3)</name>
    <name type="common">Desulfococcus oleovorans</name>
    <dbReference type="NCBI Taxonomy" id="96561"/>
    <lineage>
        <taxon>Bacteria</taxon>
        <taxon>Pseudomonadati</taxon>
        <taxon>Thermodesulfobacteriota</taxon>
        <taxon>Desulfobacteria</taxon>
        <taxon>Desulfobacterales</taxon>
        <taxon>Desulfosudaceae</taxon>
        <taxon>Desulfosudis</taxon>
    </lineage>
</organism>
<evidence type="ECO:0000313" key="3">
    <source>
        <dbReference type="EMBL" id="ABW67459.1"/>
    </source>
</evidence>
<protein>
    <submittedName>
        <fullName evidence="3">Excinuclease ABC C subunit domain protein</fullName>
    </submittedName>
</protein>
<dbReference type="Gene3D" id="3.40.1440.10">
    <property type="entry name" value="GIY-YIG endonuclease"/>
    <property type="match status" value="1"/>
</dbReference>
<dbReference type="OrthoDB" id="9807770at2"/>
<dbReference type="STRING" id="96561.Dole_1655"/>
<dbReference type="HOGENOM" id="CLU_135650_3_1_7"/>
<evidence type="ECO:0000256" key="1">
    <source>
        <dbReference type="ARBA" id="ARBA00007435"/>
    </source>
</evidence>
<accession>A9A0F9</accession>
<reference evidence="3 4" key="1">
    <citation type="submission" date="2007-10" db="EMBL/GenBank/DDBJ databases">
        <title>Complete sequence of Desulfococcus oleovorans Hxd3.</title>
        <authorList>
            <consortium name="US DOE Joint Genome Institute"/>
            <person name="Copeland A."/>
            <person name="Lucas S."/>
            <person name="Lapidus A."/>
            <person name="Barry K."/>
            <person name="Glavina del Rio T."/>
            <person name="Dalin E."/>
            <person name="Tice H."/>
            <person name="Pitluck S."/>
            <person name="Kiss H."/>
            <person name="Brettin T."/>
            <person name="Bruce D."/>
            <person name="Detter J.C."/>
            <person name="Han C."/>
            <person name="Schmutz J."/>
            <person name="Larimer F."/>
            <person name="Land M."/>
            <person name="Hauser L."/>
            <person name="Kyrpides N."/>
            <person name="Kim E."/>
            <person name="Wawrik B."/>
            <person name="Richardson P."/>
        </authorList>
    </citation>
    <scope>NUCLEOTIDE SEQUENCE [LARGE SCALE GENOMIC DNA]</scope>
    <source>
        <strain evidence="4">DSM 6200 / JCM 39069 / Hxd3</strain>
    </source>
</reference>
<dbReference type="InterPro" id="IPR050190">
    <property type="entry name" value="UPF0213_domain"/>
</dbReference>
<evidence type="ECO:0000313" key="4">
    <source>
        <dbReference type="Proteomes" id="UP000008561"/>
    </source>
</evidence>
<feature type="domain" description="GIY-YIG" evidence="2">
    <location>
        <begin position="3"/>
        <end position="80"/>
    </location>
</feature>
<evidence type="ECO:0000259" key="2">
    <source>
        <dbReference type="PROSITE" id="PS50164"/>
    </source>
</evidence>
<dbReference type="eggNOG" id="COG2827">
    <property type="taxonomic scope" value="Bacteria"/>
</dbReference>
<dbReference type="SUPFAM" id="SSF82771">
    <property type="entry name" value="GIY-YIG endonuclease"/>
    <property type="match status" value="1"/>
</dbReference>
<dbReference type="PANTHER" id="PTHR34477:SF5">
    <property type="entry name" value="BSL5627 PROTEIN"/>
    <property type="match status" value="1"/>
</dbReference>
<dbReference type="RefSeq" id="WP_012175075.1">
    <property type="nucleotide sequence ID" value="NC_009943.1"/>
</dbReference>
<comment type="similarity">
    <text evidence="1">Belongs to the UPF0213 family.</text>
</comment>
<sequence length="98" mass="11891">MERLPAVYILANERNGTLYIGVTANLIKRVWEHKNDCFEGFSKRYNVHSLVWYEIHGTMESAISREKELKKWKRKWKLDLIEQNNPYWEDLYEELKGE</sequence>